<evidence type="ECO:0000256" key="1">
    <source>
        <dbReference type="SAM" id="SignalP"/>
    </source>
</evidence>
<accession>A0A4R1L6K6</accession>
<dbReference type="InterPro" id="IPR051702">
    <property type="entry name" value="SH3_domain_YSC84-like"/>
</dbReference>
<dbReference type="Proteomes" id="UP000295210">
    <property type="component" value="Unassembled WGS sequence"/>
</dbReference>
<keyword evidence="4" id="KW-1185">Reference proteome</keyword>
<feature type="chain" id="PRO_5020458403" evidence="1">
    <location>
        <begin position="20"/>
        <end position="227"/>
    </location>
</feature>
<name>A0A4R1L6K6_9BACT</name>
<gene>
    <name evidence="3" type="ORF">C7378_1432</name>
</gene>
<dbReference type="InterPro" id="IPR007461">
    <property type="entry name" value="Ysc84_actin-binding"/>
</dbReference>
<dbReference type="PANTHER" id="PTHR15629">
    <property type="entry name" value="SH3YL1 PROTEIN"/>
    <property type="match status" value="1"/>
</dbReference>
<evidence type="ECO:0000313" key="3">
    <source>
        <dbReference type="EMBL" id="TCK73818.1"/>
    </source>
</evidence>
<dbReference type="Pfam" id="PF04366">
    <property type="entry name" value="Ysc84"/>
    <property type="match status" value="1"/>
</dbReference>
<dbReference type="EMBL" id="SMGK01000002">
    <property type="protein sequence ID" value="TCK73818.1"/>
    <property type="molecule type" value="Genomic_DNA"/>
</dbReference>
<dbReference type="OrthoDB" id="9782434at2"/>
<dbReference type="GO" id="GO:0035091">
    <property type="term" value="F:phosphatidylinositol binding"/>
    <property type="evidence" value="ECO:0007669"/>
    <property type="project" value="TreeGrafter"/>
</dbReference>
<dbReference type="AlphaFoldDB" id="A0A4R1L6K6"/>
<evidence type="ECO:0000313" key="4">
    <source>
        <dbReference type="Proteomes" id="UP000295210"/>
    </source>
</evidence>
<dbReference type="CDD" id="cd11524">
    <property type="entry name" value="SYLF"/>
    <property type="match status" value="1"/>
</dbReference>
<evidence type="ECO:0000259" key="2">
    <source>
        <dbReference type="Pfam" id="PF04366"/>
    </source>
</evidence>
<feature type="domain" description="Ysc84 actin-binding" evidence="2">
    <location>
        <begin position="98"/>
        <end position="220"/>
    </location>
</feature>
<dbReference type="PANTHER" id="PTHR15629:SF2">
    <property type="entry name" value="SH3 DOMAIN-CONTAINING YSC84-LIKE PROTEIN 1"/>
    <property type="match status" value="1"/>
</dbReference>
<sequence length="227" mass="23817">MKKFLALLCAAGLSMPVFAADVKTDISNRLDAAKATLDAIMKTPDQAIPNNIMQQATCVAVVPGLKKAAFIVGGEYGQGVVTCRTGHGWSGPAFIKMTGGSFGFQIGGSGTDLVLVAMNQKGMQDLLQSKFKIGGNVAAAAGPVGRSSSASTDWKLNSELLSYSRSKGLFAGVDLSGVAVTQNEDDTTTFYGAPHTFEQILKGNVMPPPAARPFVRTVAKYFMSTQK</sequence>
<protein>
    <submittedName>
        <fullName evidence="3">Lipid-binding SYLF domain-containing protein</fullName>
    </submittedName>
</protein>
<organism evidence="3 4">
    <name type="scientific">Acidipila rosea</name>
    <dbReference type="NCBI Taxonomy" id="768535"/>
    <lineage>
        <taxon>Bacteria</taxon>
        <taxon>Pseudomonadati</taxon>
        <taxon>Acidobacteriota</taxon>
        <taxon>Terriglobia</taxon>
        <taxon>Terriglobales</taxon>
        <taxon>Acidobacteriaceae</taxon>
        <taxon>Acidipila</taxon>
    </lineage>
</organism>
<feature type="signal peptide" evidence="1">
    <location>
        <begin position="1"/>
        <end position="19"/>
    </location>
</feature>
<keyword evidence="1" id="KW-0732">Signal</keyword>
<dbReference type="RefSeq" id="WP_131993938.1">
    <property type="nucleotide sequence ID" value="NZ_SMGK01000002.1"/>
</dbReference>
<proteinExistence type="predicted"/>
<comment type="caution">
    <text evidence="3">The sequence shown here is derived from an EMBL/GenBank/DDBJ whole genome shotgun (WGS) entry which is preliminary data.</text>
</comment>
<reference evidence="3 4" key="1">
    <citation type="submission" date="2019-03" db="EMBL/GenBank/DDBJ databases">
        <title>Genomic Encyclopedia of Type Strains, Phase IV (KMG-IV): sequencing the most valuable type-strain genomes for metagenomic binning, comparative biology and taxonomic classification.</title>
        <authorList>
            <person name="Goeker M."/>
        </authorList>
    </citation>
    <scope>NUCLEOTIDE SEQUENCE [LARGE SCALE GENOMIC DNA]</scope>
    <source>
        <strain evidence="3 4">DSM 103428</strain>
    </source>
</reference>